<feature type="region of interest" description="Disordered" evidence="1">
    <location>
        <begin position="47"/>
        <end position="73"/>
    </location>
</feature>
<proteinExistence type="predicted"/>
<organism evidence="2 3">
    <name type="scientific">Tuber borchii</name>
    <name type="common">White truffle</name>
    <dbReference type="NCBI Taxonomy" id="42251"/>
    <lineage>
        <taxon>Eukaryota</taxon>
        <taxon>Fungi</taxon>
        <taxon>Dikarya</taxon>
        <taxon>Ascomycota</taxon>
        <taxon>Pezizomycotina</taxon>
        <taxon>Pezizomycetes</taxon>
        <taxon>Pezizales</taxon>
        <taxon>Tuberaceae</taxon>
        <taxon>Tuber</taxon>
    </lineage>
</organism>
<name>A0A2T6ZRC3_TUBBO</name>
<dbReference type="AlphaFoldDB" id="A0A2T6ZRC3"/>
<accession>A0A2T6ZRC3</accession>
<gene>
    <name evidence="2" type="ORF">B9Z19DRAFT_1101607</name>
</gene>
<dbReference type="EMBL" id="NESQ01000131">
    <property type="protein sequence ID" value="PUU78038.1"/>
    <property type="molecule type" value="Genomic_DNA"/>
</dbReference>
<sequence>MGITGSEVGEGGDIAVVFSVMGVEAIVGVYEAPGAGGTMRLMREGVPEEPAGGLSMAQLSSTRRRVSSVRRPECDPAMNGSLVELASSSSCSRSHERILCLRDCVEDSRTPFYPGGSIIEFVS</sequence>
<reference evidence="2 3" key="1">
    <citation type="submission" date="2017-04" db="EMBL/GenBank/DDBJ databases">
        <title>Draft genome sequence of Tuber borchii Vittad., a whitish edible truffle.</title>
        <authorList>
            <consortium name="DOE Joint Genome Institute"/>
            <person name="Murat C."/>
            <person name="Kuo A."/>
            <person name="Barry K.W."/>
            <person name="Clum A."/>
            <person name="Dockter R.B."/>
            <person name="Fauchery L."/>
            <person name="Iotti M."/>
            <person name="Kohler A."/>
            <person name="Labutti K."/>
            <person name="Lindquist E.A."/>
            <person name="Lipzen A."/>
            <person name="Ohm R.A."/>
            <person name="Wang M."/>
            <person name="Grigoriev I.V."/>
            <person name="Zambonelli A."/>
            <person name="Martin F.M."/>
        </authorList>
    </citation>
    <scope>NUCLEOTIDE SEQUENCE [LARGE SCALE GENOMIC DNA]</scope>
    <source>
        <strain evidence="2 3">Tbo3840</strain>
    </source>
</reference>
<comment type="caution">
    <text evidence="2">The sequence shown here is derived from an EMBL/GenBank/DDBJ whole genome shotgun (WGS) entry which is preliminary data.</text>
</comment>
<protein>
    <submittedName>
        <fullName evidence="2">Uncharacterized protein</fullName>
    </submittedName>
</protein>
<evidence type="ECO:0000313" key="2">
    <source>
        <dbReference type="EMBL" id="PUU78038.1"/>
    </source>
</evidence>
<evidence type="ECO:0000256" key="1">
    <source>
        <dbReference type="SAM" id="MobiDB-lite"/>
    </source>
</evidence>
<evidence type="ECO:0000313" key="3">
    <source>
        <dbReference type="Proteomes" id="UP000244722"/>
    </source>
</evidence>
<keyword evidence="3" id="KW-1185">Reference proteome</keyword>
<dbReference type="Proteomes" id="UP000244722">
    <property type="component" value="Unassembled WGS sequence"/>
</dbReference>